<keyword evidence="4" id="KW-1185">Reference proteome</keyword>
<dbReference type="GO" id="GO:0004198">
    <property type="term" value="F:calcium-dependent cysteine-type endopeptidase activity"/>
    <property type="evidence" value="ECO:0007669"/>
    <property type="project" value="InterPro"/>
</dbReference>
<dbReference type="PANTHER" id="PTHR10183">
    <property type="entry name" value="CALPAIN"/>
    <property type="match status" value="1"/>
</dbReference>
<evidence type="ECO:0000313" key="3">
    <source>
        <dbReference type="EMBL" id="VEL35856.1"/>
    </source>
</evidence>
<dbReference type="SUPFAM" id="SSF47473">
    <property type="entry name" value="EF-hand"/>
    <property type="match status" value="1"/>
</dbReference>
<dbReference type="PANTHER" id="PTHR10183:SF433">
    <property type="entry name" value="CALPAIN-A-RELATED"/>
    <property type="match status" value="1"/>
</dbReference>
<accession>A0A3S5BR87</accession>
<protein>
    <recommendedName>
        <fullName evidence="2">Peptidase C2 calpain domain-containing protein</fullName>
    </recommendedName>
</protein>
<feature type="domain" description="Peptidase C2 calpain" evidence="2">
    <location>
        <begin position="2"/>
        <end position="73"/>
    </location>
</feature>
<dbReference type="InterPro" id="IPR022682">
    <property type="entry name" value="Calpain_domain_III"/>
</dbReference>
<dbReference type="SUPFAM" id="SSF49758">
    <property type="entry name" value="Calpain large subunit, middle domain (domain III)"/>
    <property type="match status" value="1"/>
</dbReference>
<dbReference type="Pfam" id="PF01067">
    <property type="entry name" value="Calpain_III"/>
    <property type="match status" value="1"/>
</dbReference>
<evidence type="ECO:0000256" key="1">
    <source>
        <dbReference type="ARBA" id="ARBA00007623"/>
    </source>
</evidence>
<dbReference type="Gene3D" id="1.10.238.10">
    <property type="entry name" value="EF-hand"/>
    <property type="match status" value="1"/>
</dbReference>
<dbReference type="Gene3D" id="2.60.120.380">
    <property type="match status" value="1"/>
</dbReference>
<dbReference type="InterPro" id="IPR022684">
    <property type="entry name" value="Calpain_cysteine_protease"/>
</dbReference>
<dbReference type="InterPro" id="IPR011992">
    <property type="entry name" value="EF-hand-dom_pair"/>
</dbReference>
<name>A0A3S5BR87_9PLAT</name>
<dbReference type="OrthoDB" id="424753at2759"/>
<proteinExistence type="inferred from homology"/>
<dbReference type="EMBL" id="CAAALY010250841">
    <property type="protein sequence ID" value="VEL35856.1"/>
    <property type="molecule type" value="Genomic_DNA"/>
</dbReference>
<dbReference type="InterPro" id="IPR036213">
    <property type="entry name" value="Calpain_III_sf"/>
</dbReference>
<sequence length="220" mass="25115">MPDEYRFGYLLNQRFFTMTVSTARSPVFINMREVCGRHKLPPGNYAIIPSTYRPNEEARFMLRIFSEKACRTNELDDVTSIADATLPANSGSMEPSKVIQLKEAFNKIAGPSKDITSDELRDILNAAFGKDFPFEGFSKETARSMVALLDVSFSKQSWKRFEDRSQQRRTVESRCTAVIWLLYDVEVDAVHETSSLFSGENGLSFRPSYDGHHQIWVSFL</sequence>
<organism evidence="3 4">
    <name type="scientific">Protopolystoma xenopodis</name>
    <dbReference type="NCBI Taxonomy" id="117903"/>
    <lineage>
        <taxon>Eukaryota</taxon>
        <taxon>Metazoa</taxon>
        <taxon>Spiralia</taxon>
        <taxon>Lophotrochozoa</taxon>
        <taxon>Platyhelminthes</taxon>
        <taxon>Monogenea</taxon>
        <taxon>Polyopisthocotylea</taxon>
        <taxon>Polystomatidea</taxon>
        <taxon>Polystomatidae</taxon>
        <taxon>Protopolystoma</taxon>
    </lineage>
</organism>
<dbReference type="InterPro" id="IPR022683">
    <property type="entry name" value="Calpain_III"/>
</dbReference>
<dbReference type="AlphaFoldDB" id="A0A3S5BR87"/>
<dbReference type="GO" id="GO:0005737">
    <property type="term" value="C:cytoplasm"/>
    <property type="evidence" value="ECO:0007669"/>
    <property type="project" value="TreeGrafter"/>
</dbReference>
<evidence type="ECO:0000313" key="4">
    <source>
        <dbReference type="Proteomes" id="UP000784294"/>
    </source>
</evidence>
<dbReference type="GO" id="GO:0006508">
    <property type="term" value="P:proteolysis"/>
    <property type="evidence" value="ECO:0007669"/>
    <property type="project" value="InterPro"/>
</dbReference>
<gene>
    <name evidence="3" type="ORF">PXEA_LOCUS29296</name>
</gene>
<comment type="similarity">
    <text evidence="1">Belongs to the peptidase C2 family.</text>
</comment>
<dbReference type="Proteomes" id="UP000784294">
    <property type="component" value="Unassembled WGS sequence"/>
</dbReference>
<comment type="caution">
    <text evidence="3">The sequence shown here is derived from an EMBL/GenBank/DDBJ whole genome shotgun (WGS) entry which is preliminary data.</text>
</comment>
<evidence type="ECO:0000259" key="2">
    <source>
        <dbReference type="SMART" id="SM00720"/>
    </source>
</evidence>
<reference evidence="3" key="1">
    <citation type="submission" date="2018-11" db="EMBL/GenBank/DDBJ databases">
        <authorList>
            <consortium name="Pathogen Informatics"/>
        </authorList>
    </citation>
    <scope>NUCLEOTIDE SEQUENCE</scope>
</reference>
<dbReference type="SMART" id="SM00720">
    <property type="entry name" value="calpain_III"/>
    <property type="match status" value="1"/>
</dbReference>